<gene>
    <name evidence="1" type="ORF">LCGC14_1043670</name>
</gene>
<comment type="caution">
    <text evidence="1">The sequence shown here is derived from an EMBL/GenBank/DDBJ whole genome shotgun (WGS) entry which is preliminary data.</text>
</comment>
<accession>A0A0F9MQX4</accession>
<protein>
    <recommendedName>
        <fullName evidence="2">Zinc/iron-chelating domain-containing protein</fullName>
    </recommendedName>
</protein>
<dbReference type="InterPro" id="IPR005358">
    <property type="entry name" value="Puta_zinc/iron-chelating_dom"/>
</dbReference>
<reference evidence="1" key="1">
    <citation type="journal article" date="2015" name="Nature">
        <title>Complex archaea that bridge the gap between prokaryotes and eukaryotes.</title>
        <authorList>
            <person name="Spang A."/>
            <person name="Saw J.H."/>
            <person name="Jorgensen S.L."/>
            <person name="Zaremba-Niedzwiedzka K."/>
            <person name="Martijn J."/>
            <person name="Lind A.E."/>
            <person name="van Eijk R."/>
            <person name="Schleper C."/>
            <person name="Guy L."/>
            <person name="Ettema T.J."/>
        </authorList>
    </citation>
    <scope>NUCLEOTIDE SEQUENCE</scope>
</reference>
<evidence type="ECO:0000313" key="1">
    <source>
        <dbReference type="EMBL" id="KKN09735.1"/>
    </source>
</evidence>
<dbReference type="Pfam" id="PF03692">
    <property type="entry name" value="CxxCxxCC"/>
    <property type="match status" value="1"/>
</dbReference>
<name>A0A0F9MQX4_9ZZZZ</name>
<sequence length="81" mass="9422">MASFECWKCGACCRLVGFKAPELDRGDKACIHLTEGNFCEIYEDRPDFCRLNPSRDPKDQEKWCKLQEANWQKYVKTLEGA</sequence>
<dbReference type="EMBL" id="LAZR01004312">
    <property type="protein sequence ID" value="KKN09735.1"/>
    <property type="molecule type" value="Genomic_DNA"/>
</dbReference>
<evidence type="ECO:0008006" key="2">
    <source>
        <dbReference type="Google" id="ProtNLM"/>
    </source>
</evidence>
<proteinExistence type="predicted"/>
<dbReference type="AlphaFoldDB" id="A0A0F9MQX4"/>
<organism evidence="1">
    <name type="scientific">marine sediment metagenome</name>
    <dbReference type="NCBI Taxonomy" id="412755"/>
    <lineage>
        <taxon>unclassified sequences</taxon>
        <taxon>metagenomes</taxon>
        <taxon>ecological metagenomes</taxon>
    </lineage>
</organism>